<organism evidence="2 3">
    <name type="scientific">Triparma retinervis</name>
    <dbReference type="NCBI Taxonomy" id="2557542"/>
    <lineage>
        <taxon>Eukaryota</taxon>
        <taxon>Sar</taxon>
        <taxon>Stramenopiles</taxon>
        <taxon>Ochrophyta</taxon>
        <taxon>Bolidophyceae</taxon>
        <taxon>Parmales</taxon>
        <taxon>Triparmaceae</taxon>
        <taxon>Triparma</taxon>
    </lineage>
</organism>
<sequence length="103" mass="11621">MPSTNYRTESSPKYTGGSNASYLKGALRDKTNSRRSGPTKIPKYNSTSTRRKEEANTSLSSEDSWENDEEEKDNGELNDSDMSDERNVSIFSEQDIEGEEEAR</sequence>
<keyword evidence="3" id="KW-1185">Reference proteome</keyword>
<feature type="compositionally biased region" description="Polar residues" evidence="1">
    <location>
        <begin position="1"/>
        <end position="21"/>
    </location>
</feature>
<dbReference type="EMBL" id="BRXZ01007938">
    <property type="protein sequence ID" value="GMI36289.1"/>
    <property type="molecule type" value="Genomic_DNA"/>
</dbReference>
<feature type="non-terminal residue" evidence="2">
    <location>
        <position position="103"/>
    </location>
</feature>
<dbReference type="Proteomes" id="UP001165082">
    <property type="component" value="Unassembled WGS sequence"/>
</dbReference>
<reference evidence="2" key="1">
    <citation type="submission" date="2022-07" db="EMBL/GenBank/DDBJ databases">
        <title>Genome analysis of Parmales, a sister group of diatoms, reveals the evolutionary specialization of diatoms from phago-mixotrophs to photoautotrophs.</title>
        <authorList>
            <person name="Ban H."/>
            <person name="Sato S."/>
            <person name="Yoshikawa S."/>
            <person name="Kazumasa Y."/>
            <person name="Nakamura Y."/>
            <person name="Ichinomiya M."/>
            <person name="Saitoh K."/>
            <person name="Sato N."/>
            <person name="Blanc-Mathieu R."/>
            <person name="Endo H."/>
            <person name="Kuwata A."/>
            <person name="Ogata H."/>
        </authorList>
    </citation>
    <scope>NUCLEOTIDE SEQUENCE</scope>
</reference>
<evidence type="ECO:0000313" key="3">
    <source>
        <dbReference type="Proteomes" id="UP001165082"/>
    </source>
</evidence>
<feature type="compositionally biased region" description="Acidic residues" evidence="1">
    <location>
        <begin position="94"/>
        <end position="103"/>
    </location>
</feature>
<evidence type="ECO:0000256" key="1">
    <source>
        <dbReference type="SAM" id="MobiDB-lite"/>
    </source>
</evidence>
<gene>
    <name evidence="2" type="ORF">TrRE_jg9423</name>
</gene>
<comment type="caution">
    <text evidence="2">The sequence shown here is derived from an EMBL/GenBank/DDBJ whole genome shotgun (WGS) entry which is preliminary data.</text>
</comment>
<protein>
    <submittedName>
        <fullName evidence="2">Uncharacterized protein</fullName>
    </submittedName>
</protein>
<accession>A0A9W7G8M8</accession>
<name>A0A9W7G8M8_9STRA</name>
<proteinExistence type="predicted"/>
<dbReference type="AlphaFoldDB" id="A0A9W7G8M8"/>
<evidence type="ECO:0000313" key="2">
    <source>
        <dbReference type="EMBL" id="GMI36289.1"/>
    </source>
</evidence>
<feature type="compositionally biased region" description="Acidic residues" evidence="1">
    <location>
        <begin position="63"/>
        <end position="82"/>
    </location>
</feature>
<feature type="region of interest" description="Disordered" evidence="1">
    <location>
        <begin position="1"/>
        <end position="103"/>
    </location>
</feature>